<evidence type="ECO:0000313" key="9">
    <source>
        <dbReference type="EMBL" id="GGH97165.1"/>
    </source>
</evidence>
<dbReference type="InterPro" id="IPR020847">
    <property type="entry name" value="AP_endonuclease_F1_BS"/>
</dbReference>
<proteinExistence type="inferred from homology"/>
<feature type="active site" description="Proton donor/acceptor" evidence="5">
    <location>
        <position position="156"/>
    </location>
</feature>
<accession>A0A8J3A209</accession>
<feature type="binding site" evidence="6">
    <location>
        <position position="42"/>
    </location>
    <ligand>
        <name>Mg(2+)</name>
        <dbReference type="ChEBI" id="CHEBI:18420"/>
        <label>1</label>
    </ligand>
</feature>
<dbReference type="NCBIfam" id="TIGR00633">
    <property type="entry name" value="xth"/>
    <property type="match status" value="1"/>
</dbReference>
<gene>
    <name evidence="9" type="ORF">GCM10011355_17720</name>
</gene>
<dbReference type="Gene3D" id="3.60.10.10">
    <property type="entry name" value="Endonuclease/exonuclease/phosphatase"/>
    <property type="match status" value="1"/>
</dbReference>
<feature type="domain" description="Endonuclease/exonuclease/phosphatase" evidence="8">
    <location>
        <begin position="13"/>
        <end position="265"/>
    </location>
</feature>
<dbReference type="Proteomes" id="UP000621856">
    <property type="component" value="Unassembled WGS sequence"/>
</dbReference>
<sequence>MQRPGSLTMKITTWNINSVRLRIGLVERFLKEESPDILCLQEIKCLNDQFPRKAFEKAGYPHIAVHGQKGYHGVAIASRTPFEEERADQFCSKEDCRHIAIRLKGNVHIHNFYVPAGGDEPDPAVNDKFAHKLDFMTEMAERFADTVDKKSILVGDLNVAPREHDVWSHKQLLKVVSHTPVEVEHMARIIERTGWVDVARELIPEPEKLYTWWSYRAKDWKASNRGRRLDHIWVTPALKKAALAGGRDAYTIHEDARSWEKPSDHAPVSLTLAL</sequence>
<evidence type="ECO:0000256" key="3">
    <source>
        <dbReference type="ARBA" id="ARBA00022801"/>
    </source>
</evidence>
<dbReference type="CDD" id="cd09086">
    <property type="entry name" value="ExoIII-like_AP-endo"/>
    <property type="match status" value="1"/>
</dbReference>
<feature type="binding site" evidence="6">
    <location>
        <position position="156"/>
    </location>
    <ligand>
        <name>Mg(2+)</name>
        <dbReference type="ChEBI" id="CHEBI:18420"/>
        <label>1</label>
    </ligand>
</feature>
<dbReference type="GO" id="GO:0006281">
    <property type="term" value="P:DNA repair"/>
    <property type="evidence" value="ECO:0007669"/>
    <property type="project" value="InterPro"/>
</dbReference>
<dbReference type="GO" id="GO:0008311">
    <property type="term" value="F:double-stranded DNA 3'-5' DNA exonuclease activity"/>
    <property type="evidence" value="ECO:0007669"/>
    <property type="project" value="InterPro"/>
</dbReference>
<keyword evidence="4 6" id="KW-0460">Magnesium</keyword>
<protein>
    <submittedName>
        <fullName evidence="9">Exodeoxyribonuclease III</fullName>
    </submittedName>
</protein>
<evidence type="ECO:0000313" key="10">
    <source>
        <dbReference type="Proteomes" id="UP000621856"/>
    </source>
</evidence>
<comment type="cofactor">
    <cofactor evidence="6">
        <name>Mg(2+)</name>
        <dbReference type="ChEBI" id="CHEBI:18420"/>
    </cofactor>
    <cofactor evidence="6">
        <name>Mn(2+)</name>
        <dbReference type="ChEBI" id="CHEBI:29035"/>
    </cofactor>
    <text evidence="6">Probably binds two magnesium or manganese ions per subunit.</text>
</comment>
<evidence type="ECO:0000256" key="2">
    <source>
        <dbReference type="ARBA" id="ARBA00022723"/>
    </source>
</evidence>
<comment type="caution">
    <text evidence="9">The sequence shown here is derived from an EMBL/GenBank/DDBJ whole genome shotgun (WGS) entry which is preliminary data.</text>
</comment>
<feature type="binding site" evidence="6">
    <location>
        <position position="15"/>
    </location>
    <ligand>
        <name>Mg(2+)</name>
        <dbReference type="ChEBI" id="CHEBI:18420"/>
        <label>1</label>
    </ligand>
</feature>
<dbReference type="InterPro" id="IPR004808">
    <property type="entry name" value="AP_endonuc_1"/>
</dbReference>
<dbReference type="InterPro" id="IPR005135">
    <property type="entry name" value="Endo/exonuclease/phosphatase"/>
</dbReference>
<dbReference type="SUPFAM" id="SSF56219">
    <property type="entry name" value="DNase I-like"/>
    <property type="match status" value="1"/>
</dbReference>
<evidence type="ECO:0000256" key="5">
    <source>
        <dbReference type="PIRSR" id="PIRSR604808-1"/>
    </source>
</evidence>
<feature type="site" description="Interaction with DNA substrate" evidence="7">
    <location>
        <position position="265"/>
    </location>
</feature>
<dbReference type="PROSITE" id="PS51435">
    <property type="entry name" value="AP_NUCLEASE_F1_4"/>
    <property type="match status" value="1"/>
</dbReference>
<dbReference type="PANTHER" id="PTHR43250">
    <property type="entry name" value="EXODEOXYRIBONUCLEASE III"/>
    <property type="match status" value="1"/>
</dbReference>
<dbReference type="Pfam" id="PF03372">
    <property type="entry name" value="Exo_endo_phos"/>
    <property type="match status" value="1"/>
</dbReference>
<evidence type="ECO:0000259" key="8">
    <source>
        <dbReference type="Pfam" id="PF03372"/>
    </source>
</evidence>
<dbReference type="EMBL" id="BMGZ01000002">
    <property type="protein sequence ID" value="GGH97165.1"/>
    <property type="molecule type" value="Genomic_DNA"/>
</dbReference>
<reference evidence="9" key="1">
    <citation type="journal article" date="2014" name="Int. J. Syst. Evol. Microbiol.">
        <title>Complete genome sequence of Corynebacterium casei LMG S-19264T (=DSM 44701T), isolated from a smear-ripened cheese.</title>
        <authorList>
            <consortium name="US DOE Joint Genome Institute (JGI-PGF)"/>
            <person name="Walter F."/>
            <person name="Albersmeier A."/>
            <person name="Kalinowski J."/>
            <person name="Ruckert C."/>
        </authorList>
    </citation>
    <scope>NUCLEOTIDE SEQUENCE</scope>
    <source>
        <strain evidence="9">CGMCC 1.14984</strain>
    </source>
</reference>
<dbReference type="GO" id="GO:0004519">
    <property type="term" value="F:endonuclease activity"/>
    <property type="evidence" value="ECO:0007669"/>
    <property type="project" value="InterPro"/>
</dbReference>
<comment type="similarity">
    <text evidence="1">Belongs to the DNA repair enzymes AP/ExoA family.</text>
</comment>
<evidence type="ECO:0000256" key="4">
    <source>
        <dbReference type="ARBA" id="ARBA00022842"/>
    </source>
</evidence>
<feature type="site" description="Transition state stabilizer" evidence="7">
    <location>
        <position position="158"/>
    </location>
</feature>
<feature type="active site" description="Proton acceptor" evidence="5">
    <location>
        <position position="265"/>
    </location>
</feature>
<feature type="binding site" evidence="6">
    <location>
        <position position="264"/>
    </location>
    <ligand>
        <name>Mg(2+)</name>
        <dbReference type="ChEBI" id="CHEBI:18420"/>
        <label>1</label>
    </ligand>
</feature>
<dbReference type="AlphaFoldDB" id="A0A8J3A209"/>
<evidence type="ECO:0000256" key="7">
    <source>
        <dbReference type="PIRSR" id="PIRSR604808-3"/>
    </source>
</evidence>
<dbReference type="GO" id="GO:0003677">
    <property type="term" value="F:DNA binding"/>
    <property type="evidence" value="ECO:0007669"/>
    <property type="project" value="InterPro"/>
</dbReference>
<organism evidence="9 10">
    <name type="scientific">Aquisalinus luteolus</name>
    <dbReference type="NCBI Taxonomy" id="1566827"/>
    <lineage>
        <taxon>Bacteria</taxon>
        <taxon>Pseudomonadati</taxon>
        <taxon>Pseudomonadota</taxon>
        <taxon>Alphaproteobacteria</taxon>
        <taxon>Parvularculales</taxon>
        <taxon>Parvularculaceae</taxon>
        <taxon>Aquisalinus</taxon>
    </lineage>
</organism>
<dbReference type="InterPro" id="IPR037493">
    <property type="entry name" value="ExoIII-like"/>
</dbReference>
<evidence type="ECO:0000256" key="1">
    <source>
        <dbReference type="ARBA" id="ARBA00007092"/>
    </source>
</evidence>
<dbReference type="InterPro" id="IPR036691">
    <property type="entry name" value="Endo/exonu/phosph_ase_sf"/>
</dbReference>
<reference evidence="9" key="2">
    <citation type="submission" date="2020-09" db="EMBL/GenBank/DDBJ databases">
        <authorList>
            <person name="Sun Q."/>
            <person name="Zhou Y."/>
        </authorList>
    </citation>
    <scope>NUCLEOTIDE SEQUENCE</scope>
    <source>
        <strain evidence="9">CGMCC 1.14984</strain>
    </source>
</reference>
<dbReference type="PROSITE" id="PS00726">
    <property type="entry name" value="AP_NUCLEASE_F1_1"/>
    <property type="match status" value="1"/>
</dbReference>
<feature type="binding site" evidence="6">
    <location>
        <position position="265"/>
    </location>
    <ligand>
        <name>Mg(2+)</name>
        <dbReference type="ChEBI" id="CHEBI:18420"/>
        <label>1</label>
    </ligand>
</feature>
<feature type="binding site" evidence="6">
    <location>
        <position position="158"/>
    </location>
    <ligand>
        <name>Mg(2+)</name>
        <dbReference type="ChEBI" id="CHEBI:18420"/>
        <label>1</label>
    </ligand>
</feature>
<feature type="site" description="Important for catalytic activity" evidence="7">
    <location>
        <position position="230"/>
    </location>
</feature>
<dbReference type="GO" id="GO:0046872">
    <property type="term" value="F:metal ion binding"/>
    <property type="evidence" value="ECO:0007669"/>
    <property type="project" value="UniProtKB-KW"/>
</dbReference>
<keyword evidence="3" id="KW-0378">Hydrolase</keyword>
<keyword evidence="6" id="KW-0464">Manganese</keyword>
<dbReference type="PANTHER" id="PTHR43250:SF2">
    <property type="entry name" value="EXODEOXYRIBONUCLEASE III"/>
    <property type="match status" value="1"/>
</dbReference>
<name>A0A8J3A209_9PROT</name>
<feature type="active site" evidence="5">
    <location>
        <position position="113"/>
    </location>
</feature>
<evidence type="ECO:0000256" key="6">
    <source>
        <dbReference type="PIRSR" id="PIRSR604808-2"/>
    </source>
</evidence>
<keyword evidence="2 6" id="KW-0479">Metal-binding</keyword>
<dbReference type="NCBIfam" id="TIGR00195">
    <property type="entry name" value="exoDNase_III"/>
    <property type="match status" value="1"/>
</dbReference>